<accession>A0A6N2ST52</accession>
<evidence type="ECO:0000256" key="1">
    <source>
        <dbReference type="SAM" id="MobiDB-lite"/>
    </source>
</evidence>
<dbReference type="EMBL" id="CACRSS010000003">
    <property type="protein sequence ID" value="VYS96296.1"/>
    <property type="molecule type" value="Genomic_DNA"/>
</dbReference>
<sequence length="75" mass="8485">MKKTIIISLLSAAMMTSCFTTGDPRDGGIFWSPSKADARIGQLNQTNNEAMHQKQKAENRNKRLKAEKVRELNTY</sequence>
<reference evidence="2" key="1">
    <citation type="submission" date="2019-11" db="EMBL/GenBank/DDBJ databases">
        <authorList>
            <person name="Feng L."/>
        </authorList>
    </citation>
    <scope>NUCLEOTIDE SEQUENCE</scope>
    <source>
        <strain evidence="2">AMuciniphilaLFYP55</strain>
    </source>
</reference>
<feature type="region of interest" description="Disordered" evidence="1">
    <location>
        <begin position="48"/>
        <end position="75"/>
    </location>
</feature>
<proteinExistence type="predicted"/>
<dbReference type="AlphaFoldDB" id="A0A6N2ST52"/>
<organism evidence="2">
    <name type="scientific">Akkermansia muciniphila</name>
    <dbReference type="NCBI Taxonomy" id="239935"/>
    <lineage>
        <taxon>Bacteria</taxon>
        <taxon>Pseudomonadati</taxon>
        <taxon>Verrucomicrobiota</taxon>
        <taxon>Verrucomicrobiia</taxon>
        <taxon>Verrucomicrobiales</taxon>
        <taxon>Akkermansiaceae</taxon>
        <taxon>Akkermansia</taxon>
    </lineage>
</organism>
<name>A0A6N2ST52_9BACT</name>
<gene>
    <name evidence="2" type="ORF">AMLFYP55_02276</name>
</gene>
<evidence type="ECO:0008006" key="3">
    <source>
        <dbReference type="Google" id="ProtNLM"/>
    </source>
</evidence>
<feature type="compositionally biased region" description="Basic and acidic residues" evidence="1">
    <location>
        <begin position="51"/>
        <end position="75"/>
    </location>
</feature>
<dbReference type="PROSITE" id="PS51257">
    <property type="entry name" value="PROKAR_LIPOPROTEIN"/>
    <property type="match status" value="1"/>
</dbReference>
<protein>
    <recommendedName>
        <fullName evidence="3">Lipoprotein</fullName>
    </recommendedName>
</protein>
<dbReference type="RefSeq" id="WP_102722786.1">
    <property type="nucleotide sequence ID" value="NZ_CACRSS010000003.1"/>
</dbReference>
<evidence type="ECO:0000313" key="2">
    <source>
        <dbReference type="EMBL" id="VYS96296.1"/>
    </source>
</evidence>